<dbReference type="PANTHER" id="PTHR42752">
    <property type="entry name" value="IMIDAZOLONEPROPIONASE"/>
    <property type="match status" value="1"/>
</dbReference>
<protein>
    <recommendedName>
        <fullName evidence="1 7">Imidazolonepropionase</fullName>
        <ecNumber evidence="1 7">3.5.2.7</ecNumber>
    </recommendedName>
    <alternativeName>
        <fullName evidence="7">Imidazolone-5-propionate hydrolase</fullName>
    </alternativeName>
</protein>
<dbReference type="NCBIfam" id="TIGR01224">
    <property type="entry name" value="hutI"/>
    <property type="match status" value="1"/>
</dbReference>
<feature type="binding site" evidence="7">
    <location>
        <position position="87"/>
    </location>
    <ligand>
        <name>Zn(2+)</name>
        <dbReference type="ChEBI" id="CHEBI:29105"/>
    </ligand>
</feature>
<keyword evidence="5 7" id="KW-0862">Zinc</keyword>
<evidence type="ECO:0000256" key="2">
    <source>
        <dbReference type="ARBA" id="ARBA00022723"/>
    </source>
</evidence>
<evidence type="ECO:0000256" key="1">
    <source>
        <dbReference type="ARBA" id="ARBA00012864"/>
    </source>
</evidence>
<feature type="binding site" evidence="7">
    <location>
        <position position="245"/>
    </location>
    <ligand>
        <name>4-imidazolone-5-propanoate</name>
        <dbReference type="ChEBI" id="CHEBI:77893"/>
    </ligand>
</feature>
<feature type="binding site" evidence="7">
    <location>
        <position position="316"/>
    </location>
    <ligand>
        <name>Zn(2+)</name>
        <dbReference type="ChEBI" id="CHEBI:29105"/>
    </ligand>
</feature>
<dbReference type="GO" id="GO:0050480">
    <property type="term" value="F:imidazolonepropionase activity"/>
    <property type="evidence" value="ECO:0007669"/>
    <property type="project" value="UniProtKB-UniRule"/>
</dbReference>
<feature type="binding site" evidence="7">
    <location>
        <position position="242"/>
    </location>
    <ligand>
        <name>Zn(2+)</name>
        <dbReference type="ChEBI" id="CHEBI:29105"/>
    </ligand>
</feature>
<feature type="binding site" evidence="7">
    <location>
        <position position="152"/>
    </location>
    <ligand>
        <name>N-formimidoyl-L-glutamate</name>
        <dbReference type="ChEBI" id="CHEBI:58928"/>
    </ligand>
</feature>
<comment type="cofactor">
    <cofactor evidence="7">
        <name>Zn(2+)</name>
        <dbReference type="ChEBI" id="CHEBI:29105"/>
    </cofactor>
    <cofactor evidence="7">
        <name>Fe(3+)</name>
        <dbReference type="ChEBI" id="CHEBI:29034"/>
    </cofactor>
    <text evidence="7">Binds 1 zinc or iron ion per subunit.</text>
</comment>
<keyword evidence="3 7" id="KW-0378">Hydrolase</keyword>
<dbReference type="Gene3D" id="2.30.40.10">
    <property type="entry name" value="Urease, subunit C, domain 1"/>
    <property type="match status" value="1"/>
</dbReference>
<feature type="binding site" evidence="7">
    <location>
        <position position="85"/>
    </location>
    <ligand>
        <name>Fe(3+)</name>
        <dbReference type="ChEBI" id="CHEBI:29034"/>
    </ligand>
</feature>
<dbReference type="InterPro" id="IPR006680">
    <property type="entry name" value="Amidohydro-rel"/>
</dbReference>
<keyword evidence="2 7" id="KW-0479">Metal-binding</keyword>
<comment type="pathway">
    <text evidence="7">Amino-acid degradation; L-histidine degradation into L-glutamate; N-formimidoyl-L-glutamate from L-histidine: step 3/3.</text>
</comment>
<feature type="binding site" evidence="7">
    <location>
        <position position="179"/>
    </location>
    <ligand>
        <name>4-imidazolone-5-propanoate</name>
        <dbReference type="ChEBI" id="CHEBI:77893"/>
    </ligand>
</feature>
<evidence type="ECO:0000313" key="10">
    <source>
        <dbReference type="Proteomes" id="UP000264006"/>
    </source>
</evidence>
<accession>A0A346Y2Y7</accession>
<gene>
    <name evidence="7" type="primary">hutI</name>
    <name evidence="9" type="ORF">DVS28_a4167</name>
</gene>
<evidence type="ECO:0000256" key="6">
    <source>
        <dbReference type="ARBA" id="ARBA00023004"/>
    </source>
</evidence>
<dbReference type="EMBL" id="CP031165">
    <property type="protein sequence ID" value="AXV08834.1"/>
    <property type="molecule type" value="Genomic_DNA"/>
</dbReference>
<dbReference type="AlphaFoldDB" id="A0A346Y2Y7"/>
<evidence type="ECO:0000256" key="5">
    <source>
        <dbReference type="ARBA" id="ARBA00022833"/>
    </source>
</evidence>
<comment type="function">
    <text evidence="7">Catalyzes the hydrolytic cleavage of the carbon-nitrogen bond in imidazolone-5-propanoate to yield N-formimidoyl-L-glutamate. It is the third step in the universal histidine degradation pathway.</text>
</comment>
<keyword evidence="10" id="KW-1185">Reference proteome</keyword>
<evidence type="ECO:0000256" key="3">
    <source>
        <dbReference type="ARBA" id="ARBA00022801"/>
    </source>
</evidence>
<feature type="binding site" evidence="7">
    <location>
        <position position="321"/>
    </location>
    <ligand>
        <name>4-imidazolone-5-propanoate</name>
        <dbReference type="ChEBI" id="CHEBI:77893"/>
    </ligand>
</feature>
<dbReference type="PANTHER" id="PTHR42752:SF1">
    <property type="entry name" value="IMIDAZOLONEPROPIONASE-RELATED"/>
    <property type="match status" value="1"/>
</dbReference>
<dbReference type="GO" id="GO:0019557">
    <property type="term" value="P:L-histidine catabolic process to glutamate and formate"/>
    <property type="evidence" value="ECO:0007669"/>
    <property type="project" value="UniProtKB-UniPathway"/>
</dbReference>
<feature type="domain" description="Amidohydrolase-related" evidence="8">
    <location>
        <begin position="77"/>
        <end position="402"/>
    </location>
</feature>
<proteinExistence type="inferred from homology"/>
<evidence type="ECO:0000256" key="7">
    <source>
        <dbReference type="HAMAP-Rule" id="MF_00372"/>
    </source>
</evidence>
<keyword evidence="6 7" id="KW-0408">Iron</keyword>
<dbReference type="RefSeq" id="WP_114593121.1">
    <property type="nucleotide sequence ID" value="NZ_CP031165.1"/>
</dbReference>
<evidence type="ECO:0000256" key="4">
    <source>
        <dbReference type="ARBA" id="ARBA00022808"/>
    </source>
</evidence>
<dbReference type="OrthoDB" id="9776455at2"/>
<dbReference type="GO" id="GO:0019556">
    <property type="term" value="P:L-histidine catabolic process to glutamate and formamide"/>
    <property type="evidence" value="ECO:0007669"/>
    <property type="project" value="UniProtKB-UniRule"/>
</dbReference>
<dbReference type="HAMAP" id="MF_00372">
    <property type="entry name" value="HutI"/>
    <property type="match status" value="1"/>
</dbReference>
<dbReference type="Gene3D" id="3.20.20.140">
    <property type="entry name" value="Metal-dependent hydrolases"/>
    <property type="match status" value="1"/>
</dbReference>
<organism evidence="9 10">
    <name type="scientific">Euzebya pacifica</name>
    <dbReference type="NCBI Taxonomy" id="1608957"/>
    <lineage>
        <taxon>Bacteria</taxon>
        <taxon>Bacillati</taxon>
        <taxon>Actinomycetota</taxon>
        <taxon>Nitriliruptoria</taxon>
        <taxon>Euzebyales</taxon>
    </lineage>
</organism>
<comment type="subcellular location">
    <subcellularLocation>
        <location evidence="7">Cytoplasm</location>
    </subcellularLocation>
</comment>
<keyword evidence="7" id="KW-0963">Cytoplasm</keyword>
<sequence>MTTTAFTDIAWLTTHDPAHALPAGVDAAASGVGRHGAEVSRGLADAWLVVDSGRVAAVGTGSTPPTDQRVSLGGRSVLPGFVDSHTHMVFAGDRSAEFTARMAGQPYAAGGIATTIGATRSAMDEDLRAALAGRVAEARAAGITTLEIKSGYAATPEGESRLLRLAREVTPHTTYLGAHVVPPEHAADPAGYVSLVTGEMLDACAPLSGSVDVFCEEGAFDADQSREVLRAGMAKGLAGRVHANQLGEGPGVRLAVELGCASADHCTYLAGEDVEALAGASTVATLLPATDFSTRQAYPDGRRLVDAGATVALATNCNPGSSYTTSMSFVIALAVRDCHLTLPEAVWSATAGGARSLGVDDVGHLRVGARADMVVLDAPSPDHLAYRPGVPLIAATVVGGDVVAGDVGAGPLG</sequence>
<dbReference type="GO" id="GO:0005737">
    <property type="term" value="C:cytoplasm"/>
    <property type="evidence" value="ECO:0007669"/>
    <property type="project" value="UniProtKB-SubCell"/>
</dbReference>
<feature type="binding site" evidence="7">
    <location>
        <position position="320"/>
    </location>
    <ligand>
        <name>N-formimidoyl-L-glutamate</name>
        <dbReference type="ChEBI" id="CHEBI:58928"/>
    </ligand>
</feature>
<dbReference type="GO" id="GO:0005506">
    <property type="term" value="F:iron ion binding"/>
    <property type="evidence" value="ECO:0007669"/>
    <property type="project" value="UniProtKB-UniRule"/>
</dbReference>
<dbReference type="SUPFAM" id="SSF51338">
    <property type="entry name" value="Composite domain of metallo-dependent hydrolases"/>
    <property type="match status" value="1"/>
</dbReference>
<comment type="catalytic activity">
    <reaction evidence="7">
        <text>4-imidazolone-5-propanoate + H2O = N-formimidoyl-L-glutamate</text>
        <dbReference type="Rhea" id="RHEA:23660"/>
        <dbReference type="ChEBI" id="CHEBI:15377"/>
        <dbReference type="ChEBI" id="CHEBI:58928"/>
        <dbReference type="ChEBI" id="CHEBI:77893"/>
        <dbReference type="EC" id="3.5.2.7"/>
    </reaction>
</comment>
<dbReference type="UniPathway" id="UPA00379">
    <property type="reaction ID" value="UER00551"/>
</dbReference>
<feature type="binding site" evidence="7">
    <location>
        <position position="316"/>
    </location>
    <ligand>
        <name>Fe(3+)</name>
        <dbReference type="ChEBI" id="CHEBI:29034"/>
    </ligand>
</feature>
<dbReference type="SUPFAM" id="SSF51556">
    <property type="entry name" value="Metallo-dependent hydrolases"/>
    <property type="match status" value="1"/>
</dbReference>
<feature type="binding site" evidence="7">
    <location>
        <position position="318"/>
    </location>
    <ligand>
        <name>N-formimidoyl-L-glutamate</name>
        <dbReference type="ChEBI" id="CHEBI:58928"/>
    </ligand>
</feature>
<keyword evidence="4 7" id="KW-0369">Histidine metabolism</keyword>
<evidence type="ECO:0000313" key="9">
    <source>
        <dbReference type="EMBL" id="AXV08834.1"/>
    </source>
</evidence>
<dbReference type="KEGG" id="euz:DVS28_a4167"/>
<dbReference type="Proteomes" id="UP000264006">
    <property type="component" value="Chromosome"/>
</dbReference>
<feature type="binding site" evidence="7">
    <location>
        <position position="87"/>
    </location>
    <ligand>
        <name>Fe(3+)</name>
        <dbReference type="ChEBI" id="CHEBI:29034"/>
    </ligand>
</feature>
<dbReference type="Pfam" id="PF01979">
    <property type="entry name" value="Amidohydro_1"/>
    <property type="match status" value="1"/>
</dbReference>
<feature type="binding site" evidence="7">
    <location>
        <position position="94"/>
    </location>
    <ligand>
        <name>4-imidazolone-5-propanoate</name>
        <dbReference type="ChEBI" id="CHEBI:77893"/>
    </ligand>
</feature>
<feature type="binding site" evidence="7">
    <location>
        <position position="152"/>
    </location>
    <ligand>
        <name>4-imidazolone-5-propanoate</name>
        <dbReference type="ChEBI" id="CHEBI:77893"/>
    </ligand>
</feature>
<dbReference type="InterPro" id="IPR011059">
    <property type="entry name" value="Metal-dep_hydrolase_composite"/>
</dbReference>
<dbReference type="GO" id="GO:0008270">
    <property type="term" value="F:zinc ion binding"/>
    <property type="evidence" value="ECO:0007669"/>
    <property type="project" value="UniProtKB-UniRule"/>
</dbReference>
<evidence type="ECO:0000259" key="8">
    <source>
        <dbReference type="Pfam" id="PF01979"/>
    </source>
</evidence>
<comment type="similarity">
    <text evidence="7">Belongs to the metallo-dependent hydrolases superfamily. HutI family.</text>
</comment>
<feature type="binding site" evidence="7">
    <location>
        <position position="85"/>
    </location>
    <ligand>
        <name>Zn(2+)</name>
        <dbReference type="ChEBI" id="CHEBI:29105"/>
    </ligand>
</feature>
<reference evidence="9 10" key="1">
    <citation type="submission" date="2018-09" db="EMBL/GenBank/DDBJ databases">
        <title>Complete genome sequence of Euzebya sp. DY32-46 isolated from seawater of Pacific Ocean.</title>
        <authorList>
            <person name="Xu L."/>
            <person name="Wu Y.-H."/>
            <person name="Xu X.-W."/>
        </authorList>
    </citation>
    <scope>NUCLEOTIDE SEQUENCE [LARGE SCALE GENOMIC DNA]</scope>
    <source>
        <strain evidence="9 10">DY32-46</strain>
    </source>
</reference>
<name>A0A346Y2Y7_9ACTN</name>
<dbReference type="EC" id="3.5.2.7" evidence="1 7"/>
<dbReference type="InterPro" id="IPR032466">
    <property type="entry name" value="Metal_Hydrolase"/>
</dbReference>
<dbReference type="InterPro" id="IPR005920">
    <property type="entry name" value="HutI"/>
</dbReference>
<feature type="binding site" evidence="7">
    <location>
        <position position="242"/>
    </location>
    <ligand>
        <name>Fe(3+)</name>
        <dbReference type="ChEBI" id="CHEBI:29034"/>
    </ligand>
</feature>